<sequence length="184" mass="20612">MSLPRSNYDPRRVCLNPFPELTLGKHKRTVGVYLAGGLFALANWVFLDAAILSKHAHSPWGSPDEPPPVHVSFVDWVPGICSLLGYLVINMIDKDRIRGDQGFGDSRAVWRARLFLFIGFALMAGGLAGSVTVLILKYIINNYPQEFTYYGYANVSQSIFLMFSAVILWIAQNTSSEYEYNLTL</sequence>
<name>A0ACD3ALZ8_9AGAR</name>
<evidence type="ECO:0000313" key="2">
    <source>
        <dbReference type="Proteomes" id="UP000308600"/>
    </source>
</evidence>
<gene>
    <name evidence="1" type="ORF">BDN72DRAFT_772078</name>
</gene>
<dbReference type="EMBL" id="ML208407">
    <property type="protein sequence ID" value="TFK66374.1"/>
    <property type="molecule type" value="Genomic_DNA"/>
</dbReference>
<organism evidence="1 2">
    <name type="scientific">Pluteus cervinus</name>
    <dbReference type="NCBI Taxonomy" id="181527"/>
    <lineage>
        <taxon>Eukaryota</taxon>
        <taxon>Fungi</taxon>
        <taxon>Dikarya</taxon>
        <taxon>Basidiomycota</taxon>
        <taxon>Agaricomycotina</taxon>
        <taxon>Agaricomycetes</taxon>
        <taxon>Agaricomycetidae</taxon>
        <taxon>Agaricales</taxon>
        <taxon>Pluteineae</taxon>
        <taxon>Pluteaceae</taxon>
        <taxon>Pluteus</taxon>
    </lineage>
</organism>
<protein>
    <submittedName>
        <fullName evidence="1">UPF0220-domain-containing protein</fullName>
    </submittedName>
</protein>
<dbReference type="Proteomes" id="UP000308600">
    <property type="component" value="Unassembled WGS sequence"/>
</dbReference>
<keyword evidence="2" id="KW-1185">Reference proteome</keyword>
<accession>A0ACD3ALZ8</accession>
<reference evidence="1 2" key="1">
    <citation type="journal article" date="2019" name="Nat. Ecol. Evol.">
        <title>Megaphylogeny resolves global patterns of mushroom evolution.</title>
        <authorList>
            <person name="Varga T."/>
            <person name="Krizsan K."/>
            <person name="Foldi C."/>
            <person name="Dima B."/>
            <person name="Sanchez-Garcia M."/>
            <person name="Sanchez-Ramirez S."/>
            <person name="Szollosi G.J."/>
            <person name="Szarkandi J.G."/>
            <person name="Papp V."/>
            <person name="Albert L."/>
            <person name="Andreopoulos W."/>
            <person name="Angelini C."/>
            <person name="Antonin V."/>
            <person name="Barry K.W."/>
            <person name="Bougher N.L."/>
            <person name="Buchanan P."/>
            <person name="Buyck B."/>
            <person name="Bense V."/>
            <person name="Catcheside P."/>
            <person name="Chovatia M."/>
            <person name="Cooper J."/>
            <person name="Damon W."/>
            <person name="Desjardin D."/>
            <person name="Finy P."/>
            <person name="Geml J."/>
            <person name="Haridas S."/>
            <person name="Hughes K."/>
            <person name="Justo A."/>
            <person name="Karasinski D."/>
            <person name="Kautmanova I."/>
            <person name="Kiss B."/>
            <person name="Kocsube S."/>
            <person name="Kotiranta H."/>
            <person name="LaButti K.M."/>
            <person name="Lechner B.E."/>
            <person name="Liimatainen K."/>
            <person name="Lipzen A."/>
            <person name="Lukacs Z."/>
            <person name="Mihaltcheva S."/>
            <person name="Morgado L.N."/>
            <person name="Niskanen T."/>
            <person name="Noordeloos M.E."/>
            <person name="Ohm R.A."/>
            <person name="Ortiz-Santana B."/>
            <person name="Ovrebo C."/>
            <person name="Racz N."/>
            <person name="Riley R."/>
            <person name="Savchenko A."/>
            <person name="Shiryaev A."/>
            <person name="Soop K."/>
            <person name="Spirin V."/>
            <person name="Szebenyi C."/>
            <person name="Tomsovsky M."/>
            <person name="Tulloss R.E."/>
            <person name="Uehling J."/>
            <person name="Grigoriev I.V."/>
            <person name="Vagvolgyi C."/>
            <person name="Papp T."/>
            <person name="Martin F.M."/>
            <person name="Miettinen O."/>
            <person name="Hibbett D.S."/>
            <person name="Nagy L.G."/>
        </authorList>
    </citation>
    <scope>NUCLEOTIDE SEQUENCE [LARGE SCALE GENOMIC DNA]</scope>
    <source>
        <strain evidence="1 2">NL-1719</strain>
    </source>
</reference>
<evidence type="ECO:0000313" key="1">
    <source>
        <dbReference type="EMBL" id="TFK66374.1"/>
    </source>
</evidence>
<proteinExistence type="predicted"/>